<gene>
    <name evidence="6" type="ORF">QQX04_14195</name>
</gene>
<dbReference type="Pfam" id="PF02909">
    <property type="entry name" value="TetR_C_1"/>
    <property type="match status" value="1"/>
</dbReference>
<feature type="domain" description="HTH tetR-type" evidence="5">
    <location>
        <begin position="14"/>
        <end position="74"/>
    </location>
</feature>
<dbReference type="PROSITE" id="PS50977">
    <property type="entry name" value="HTH_TETR_2"/>
    <property type="match status" value="1"/>
</dbReference>
<evidence type="ECO:0000313" key="7">
    <source>
        <dbReference type="Proteomes" id="UP001172738"/>
    </source>
</evidence>
<dbReference type="PANTHER" id="PTHR30055:SF151">
    <property type="entry name" value="TRANSCRIPTIONAL REGULATORY PROTEIN"/>
    <property type="match status" value="1"/>
</dbReference>
<dbReference type="InterPro" id="IPR009057">
    <property type="entry name" value="Homeodomain-like_sf"/>
</dbReference>
<dbReference type="InterPro" id="IPR004111">
    <property type="entry name" value="Repressor_TetR_C"/>
</dbReference>
<keyword evidence="2 4" id="KW-0238">DNA-binding</keyword>
<dbReference type="RefSeq" id="WP_301130324.1">
    <property type="nucleotide sequence ID" value="NZ_JAUHPV010000012.1"/>
</dbReference>
<name>A0ABT8G4S7_9MICO</name>
<evidence type="ECO:0000256" key="1">
    <source>
        <dbReference type="ARBA" id="ARBA00023015"/>
    </source>
</evidence>
<dbReference type="SUPFAM" id="SSF46689">
    <property type="entry name" value="Homeodomain-like"/>
    <property type="match status" value="1"/>
</dbReference>
<accession>A0ABT8G4S7</accession>
<organism evidence="6 7">
    <name type="scientific">Demequina zhanjiangensis</name>
    <dbReference type="NCBI Taxonomy" id="3051659"/>
    <lineage>
        <taxon>Bacteria</taxon>
        <taxon>Bacillati</taxon>
        <taxon>Actinomycetota</taxon>
        <taxon>Actinomycetes</taxon>
        <taxon>Micrococcales</taxon>
        <taxon>Demequinaceae</taxon>
        <taxon>Demequina</taxon>
    </lineage>
</organism>
<dbReference type="InterPro" id="IPR050109">
    <property type="entry name" value="HTH-type_TetR-like_transc_reg"/>
</dbReference>
<dbReference type="EMBL" id="JAUHPV010000012">
    <property type="protein sequence ID" value="MDN4474148.1"/>
    <property type="molecule type" value="Genomic_DNA"/>
</dbReference>
<comment type="caution">
    <text evidence="6">The sequence shown here is derived from an EMBL/GenBank/DDBJ whole genome shotgun (WGS) entry which is preliminary data.</text>
</comment>
<dbReference type="InterPro" id="IPR001647">
    <property type="entry name" value="HTH_TetR"/>
</dbReference>
<dbReference type="PANTHER" id="PTHR30055">
    <property type="entry name" value="HTH-TYPE TRANSCRIPTIONAL REGULATOR RUTR"/>
    <property type="match status" value="1"/>
</dbReference>
<evidence type="ECO:0000256" key="2">
    <source>
        <dbReference type="ARBA" id="ARBA00023125"/>
    </source>
</evidence>
<proteinExistence type="predicted"/>
<dbReference type="Proteomes" id="UP001172738">
    <property type="component" value="Unassembled WGS sequence"/>
</dbReference>
<reference evidence="6" key="1">
    <citation type="submission" date="2023-06" db="EMBL/GenBank/DDBJ databases">
        <title>SYSU T00b26.</title>
        <authorList>
            <person name="Gao L."/>
            <person name="Fang B.-Z."/>
            <person name="Li W.-J."/>
        </authorList>
    </citation>
    <scope>NUCLEOTIDE SEQUENCE</scope>
    <source>
        <strain evidence="6">SYSU T00b26</strain>
    </source>
</reference>
<sequence>MTSTARHARRKRGSLSAEEILGAAMALLDRDGVAALTFNALGAELKASPTAVYRHFASRHDLLVAIADHLDGLSLAGYEPSGEWRADLRDLGWRAWRTATSHPAASSLAMTIVTGGVNELRAVDAVLEAVHQAGFEGAEAVLHYQAFANTVLGTASSHAARLSGLTDQPSAEGWVQAYEVGDVMHHPHVQRLMQELRVVDYDAVFEAIIDTYIAGLATIAQAQGVASDSLSE</sequence>
<evidence type="ECO:0000256" key="3">
    <source>
        <dbReference type="ARBA" id="ARBA00023163"/>
    </source>
</evidence>
<evidence type="ECO:0000313" key="6">
    <source>
        <dbReference type="EMBL" id="MDN4474148.1"/>
    </source>
</evidence>
<evidence type="ECO:0000259" key="5">
    <source>
        <dbReference type="PROSITE" id="PS50977"/>
    </source>
</evidence>
<keyword evidence="1" id="KW-0805">Transcription regulation</keyword>
<dbReference type="InterPro" id="IPR036271">
    <property type="entry name" value="Tet_transcr_reg_TetR-rel_C_sf"/>
</dbReference>
<keyword evidence="7" id="KW-1185">Reference proteome</keyword>
<dbReference type="SUPFAM" id="SSF48498">
    <property type="entry name" value="Tetracyclin repressor-like, C-terminal domain"/>
    <property type="match status" value="1"/>
</dbReference>
<dbReference type="Pfam" id="PF00440">
    <property type="entry name" value="TetR_N"/>
    <property type="match status" value="1"/>
</dbReference>
<keyword evidence="3" id="KW-0804">Transcription</keyword>
<feature type="DNA-binding region" description="H-T-H motif" evidence="4">
    <location>
        <begin position="37"/>
        <end position="56"/>
    </location>
</feature>
<dbReference type="Gene3D" id="1.10.357.10">
    <property type="entry name" value="Tetracycline Repressor, domain 2"/>
    <property type="match status" value="1"/>
</dbReference>
<dbReference type="Gene3D" id="1.10.10.60">
    <property type="entry name" value="Homeodomain-like"/>
    <property type="match status" value="1"/>
</dbReference>
<evidence type="ECO:0000256" key="4">
    <source>
        <dbReference type="PROSITE-ProRule" id="PRU00335"/>
    </source>
</evidence>
<protein>
    <submittedName>
        <fullName evidence="6">TetR/AcrR family transcriptional regulator</fullName>
    </submittedName>
</protein>
<dbReference type="PRINTS" id="PR00455">
    <property type="entry name" value="HTHTETR"/>
</dbReference>